<comment type="caution">
    <text evidence="4">The sequence shown here is derived from an EMBL/GenBank/DDBJ whole genome shotgun (WGS) entry which is preliminary data.</text>
</comment>
<comment type="subcellular location">
    <subcellularLocation>
        <location evidence="2">Gas vesicle</location>
    </subcellularLocation>
</comment>
<protein>
    <recommendedName>
        <fullName evidence="6">Gas vesicle synthesis protein GvpL/GvpF</fullName>
    </recommendedName>
</protein>
<gene>
    <name evidence="4" type="ORF">HKBW3S06_00573</name>
</gene>
<dbReference type="InterPro" id="IPR009430">
    <property type="entry name" value="GvpL/GvpF"/>
</dbReference>
<dbReference type="PANTHER" id="PTHR36852:SF1">
    <property type="entry name" value="PROTEIN GVPL 2"/>
    <property type="match status" value="1"/>
</dbReference>
<evidence type="ECO:0000256" key="2">
    <source>
        <dbReference type="ARBA" id="ARBA00035108"/>
    </source>
</evidence>
<dbReference type="RefSeq" id="WP_176226478.1">
    <property type="nucleotide sequence ID" value="NZ_BLRV01000037.1"/>
</dbReference>
<dbReference type="GO" id="GO:0031412">
    <property type="term" value="P:gas vesicle organization"/>
    <property type="evidence" value="ECO:0007669"/>
    <property type="project" value="InterPro"/>
</dbReference>
<comment type="similarity">
    <text evidence="3">Belongs to the gas vesicle GvpF/GvpL family.</text>
</comment>
<dbReference type="PANTHER" id="PTHR36852">
    <property type="entry name" value="PROTEIN GVPL 2"/>
    <property type="match status" value="1"/>
</dbReference>
<evidence type="ECO:0000313" key="5">
    <source>
        <dbReference type="Proteomes" id="UP000580051"/>
    </source>
</evidence>
<name>A0A6V8NMN7_9ACTN</name>
<evidence type="ECO:0000313" key="4">
    <source>
        <dbReference type="EMBL" id="GFP21347.1"/>
    </source>
</evidence>
<dbReference type="Proteomes" id="UP000580051">
    <property type="component" value="Unassembled WGS sequence"/>
</dbReference>
<evidence type="ECO:0008006" key="6">
    <source>
        <dbReference type="Google" id="ProtNLM"/>
    </source>
</evidence>
<reference evidence="4 5" key="1">
    <citation type="journal article" date="2020" name="Front. Microbiol.">
        <title>Single-cell genomics of novel Actinobacteria with the Wood-Ljungdahl pathway discovered in a serpentinizing system.</title>
        <authorList>
            <person name="Merino N."/>
            <person name="Kawai M."/>
            <person name="Boyd E.S."/>
            <person name="Colman D.R."/>
            <person name="McGlynn S.E."/>
            <person name="Nealson K.H."/>
            <person name="Kurokawa K."/>
            <person name="Hongoh Y."/>
        </authorList>
    </citation>
    <scope>NUCLEOTIDE SEQUENCE [LARGE SCALE GENOMIC DNA]</scope>
    <source>
        <strain evidence="4 5">S06</strain>
    </source>
</reference>
<dbReference type="Pfam" id="PF06386">
    <property type="entry name" value="GvpL_GvpF"/>
    <property type="match status" value="1"/>
</dbReference>
<sequence length="251" mass="28933">MMEEGKYIYCIIGTNEGRNFGPIGIGDRGDGVYTIGYQDLSAVISNSPMTKYVVSRENMTAHEKVIEEVMKDYSVLPVRFCTVATSAEEVRNLLRKRYTEFKNLLRDMDNKIELGVRALWKNMNAIFQEIVDENKKIKQLREKIAAKPSDQTYADKIALGEMVKASLEAKKEREGREILDVLKRSCVDFRTNKIYGDNMILNAAFLVDRSREKEFDNQVDELSTKYDGRIKFKYVGPVPPFNFVNIVVKWK</sequence>
<accession>A0A6V8NMN7</accession>
<organism evidence="4 5">
    <name type="scientific">Candidatus Hakubella thermalkaliphila</name>
    <dbReference type="NCBI Taxonomy" id="2754717"/>
    <lineage>
        <taxon>Bacteria</taxon>
        <taxon>Bacillati</taxon>
        <taxon>Actinomycetota</taxon>
        <taxon>Actinomycetota incertae sedis</taxon>
        <taxon>Candidatus Hakubellales</taxon>
        <taxon>Candidatus Hakubellaceae</taxon>
        <taxon>Candidatus Hakubella</taxon>
    </lineage>
</organism>
<dbReference type="EMBL" id="BLRV01000037">
    <property type="protein sequence ID" value="GFP21347.1"/>
    <property type="molecule type" value="Genomic_DNA"/>
</dbReference>
<dbReference type="GO" id="GO:0031411">
    <property type="term" value="C:gas vesicle"/>
    <property type="evidence" value="ECO:0007669"/>
    <property type="project" value="UniProtKB-SubCell"/>
</dbReference>
<proteinExistence type="inferred from homology"/>
<dbReference type="AlphaFoldDB" id="A0A6V8NMN7"/>
<evidence type="ECO:0000256" key="1">
    <source>
        <dbReference type="ARBA" id="ARBA00022987"/>
    </source>
</evidence>
<keyword evidence="1" id="KW-0304">Gas vesicle</keyword>
<evidence type="ECO:0000256" key="3">
    <source>
        <dbReference type="ARBA" id="ARBA00035643"/>
    </source>
</evidence>